<dbReference type="PANTHER" id="PTHR11388">
    <property type="entry name" value="ORGANIC ANION TRANSPORTER"/>
    <property type="match status" value="1"/>
</dbReference>
<evidence type="ECO:0000256" key="7">
    <source>
        <dbReference type="ARBA" id="ARBA00023157"/>
    </source>
</evidence>
<evidence type="ECO:0000313" key="10">
    <source>
        <dbReference type="EMBL" id="KAF6212933.1"/>
    </source>
</evidence>
<keyword evidence="8" id="KW-0406">Ion transport</keyword>
<feature type="transmembrane region" description="Helical" evidence="8">
    <location>
        <begin position="548"/>
        <end position="574"/>
    </location>
</feature>
<dbReference type="GO" id="GO:0016323">
    <property type="term" value="C:basolateral plasma membrane"/>
    <property type="evidence" value="ECO:0007669"/>
    <property type="project" value="TreeGrafter"/>
</dbReference>
<keyword evidence="11" id="KW-1185">Reference proteome</keyword>
<feature type="domain" description="Kazal-like" evidence="9">
    <location>
        <begin position="471"/>
        <end position="529"/>
    </location>
</feature>
<dbReference type="EMBL" id="WIXP02000003">
    <property type="protein sequence ID" value="KAF6212933.1"/>
    <property type="molecule type" value="Genomic_DNA"/>
</dbReference>
<dbReference type="SUPFAM" id="SSF100895">
    <property type="entry name" value="Kazal-type serine protease inhibitors"/>
    <property type="match status" value="1"/>
</dbReference>
<dbReference type="GO" id="GO:0006811">
    <property type="term" value="P:monoatomic ion transport"/>
    <property type="evidence" value="ECO:0007669"/>
    <property type="project" value="UniProtKB-KW"/>
</dbReference>
<gene>
    <name evidence="10" type="ORF">GE061_010645</name>
</gene>
<feature type="transmembrane region" description="Helical" evidence="8">
    <location>
        <begin position="128"/>
        <end position="150"/>
    </location>
</feature>
<proteinExistence type="inferred from homology"/>
<dbReference type="Proteomes" id="UP000466442">
    <property type="component" value="Unassembled WGS sequence"/>
</dbReference>
<feature type="transmembrane region" description="Helical" evidence="8">
    <location>
        <begin position="100"/>
        <end position="121"/>
    </location>
</feature>
<comment type="similarity">
    <text evidence="2 8">Belongs to the organo anion transporter (TC 2.A.60) family.</text>
</comment>
<organism evidence="10 11">
    <name type="scientific">Apolygus lucorum</name>
    <name type="common">Small green plant bug</name>
    <name type="synonym">Lygocoris lucorum</name>
    <dbReference type="NCBI Taxonomy" id="248454"/>
    <lineage>
        <taxon>Eukaryota</taxon>
        <taxon>Metazoa</taxon>
        <taxon>Ecdysozoa</taxon>
        <taxon>Arthropoda</taxon>
        <taxon>Hexapoda</taxon>
        <taxon>Insecta</taxon>
        <taxon>Pterygota</taxon>
        <taxon>Neoptera</taxon>
        <taxon>Paraneoptera</taxon>
        <taxon>Hemiptera</taxon>
        <taxon>Heteroptera</taxon>
        <taxon>Panheteroptera</taxon>
        <taxon>Cimicomorpha</taxon>
        <taxon>Miridae</taxon>
        <taxon>Mirini</taxon>
        <taxon>Apolygus</taxon>
    </lineage>
</organism>
<evidence type="ECO:0000259" key="9">
    <source>
        <dbReference type="PROSITE" id="PS51465"/>
    </source>
</evidence>
<dbReference type="Gene3D" id="3.30.60.30">
    <property type="match status" value="1"/>
</dbReference>
<dbReference type="CDD" id="cd17336">
    <property type="entry name" value="MFS_SLCO_OATP"/>
    <property type="match status" value="1"/>
</dbReference>
<keyword evidence="8" id="KW-0813">Transport</keyword>
<reference evidence="10" key="1">
    <citation type="journal article" date="2021" name="Mol. Ecol. Resour.">
        <title>Apolygus lucorum genome provides insights into omnivorousness and mesophyll feeding.</title>
        <authorList>
            <person name="Liu Y."/>
            <person name="Liu H."/>
            <person name="Wang H."/>
            <person name="Huang T."/>
            <person name="Liu B."/>
            <person name="Yang B."/>
            <person name="Yin L."/>
            <person name="Li B."/>
            <person name="Zhang Y."/>
            <person name="Zhang S."/>
            <person name="Jiang F."/>
            <person name="Zhang X."/>
            <person name="Ren Y."/>
            <person name="Wang B."/>
            <person name="Wang S."/>
            <person name="Lu Y."/>
            <person name="Wu K."/>
            <person name="Fan W."/>
            <person name="Wang G."/>
        </authorList>
    </citation>
    <scope>NUCLEOTIDE SEQUENCE</scope>
    <source>
        <strain evidence="10">12Hb</strain>
    </source>
</reference>
<dbReference type="GO" id="GO:0015347">
    <property type="term" value="F:sodium-independent organic anion transmembrane transporter activity"/>
    <property type="evidence" value="ECO:0007669"/>
    <property type="project" value="TreeGrafter"/>
</dbReference>
<feature type="transmembrane region" description="Helical" evidence="8">
    <location>
        <begin position="245"/>
        <end position="272"/>
    </location>
</feature>
<protein>
    <recommendedName>
        <fullName evidence="8">Solute carrier organic anion transporter family member</fullName>
    </recommendedName>
</protein>
<feature type="transmembrane region" description="Helical" evidence="8">
    <location>
        <begin position="429"/>
        <end position="450"/>
    </location>
</feature>
<comment type="subcellular location">
    <subcellularLocation>
        <location evidence="1 8">Cell membrane</location>
        <topology evidence="1 8">Multi-pass membrane protein</topology>
    </subcellularLocation>
</comment>
<dbReference type="NCBIfam" id="TIGR00805">
    <property type="entry name" value="oat"/>
    <property type="match status" value="1"/>
</dbReference>
<evidence type="ECO:0000256" key="4">
    <source>
        <dbReference type="ARBA" id="ARBA00022692"/>
    </source>
</evidence>
<evidence type="ECO:0000256" key="1">
    <source>
        <dbReference type="ARBA" id="ARBA00004651"/>
    </source>
</evidence>
<accession>A0A8S9XVI0</accession>
<evidence type="ECO:0000256" key="5">
    <source>
        <dbReference type="ARBA" id="ARBA00022989"/>
    </source>
</evidence>
<dbReference type="InterPro" id="IPR002350">
    <property type="entry name" value="Kazal_dom"/>
</dbReference>
<feature type="transmembrane region" description="Helical" evidence="8">
    <location>
        <begin position="360"/>
        <end position="381"/>
    </location>
</feature>
<feature type="transmembrane region" description="Helical" evidence="8">
    <location>
        <begin position="401"/>
        <end position="422"/>
    </location>
</feature>
<evidence type="ECO:0000256" key="3">
    <source>
        <dbReference type="ARBA" id="ARBA00022475"/>
    </source>
</evidence>
<dbReference type="Gene3D" id="1.20.1250.20">
    <property type="entry name" value="MFS general substrate transporter like domains"/>
    <property type="match status" value="1"/>
</dbReference>
<keyword evidence="3" id="KW-1003">Cell membrane</keyword>
<name>A0A8S9XVI0_APOLU</name>
<evidence type="ECO:0000256" key="2">
    <source>
        <dbReference type="ARBA" id="ARBA00009657"/>
    </source>
</evidence>
<dbReference type="GO" id="GO:0043252">
    <property type="term" value="P:sodium-independent organic anion transport"/>
    <property type="evidence" value="ECO:0007669"/>
    <property type="project" value="TreeGrafter"/>
</dbReference>
<dbReference type="Pfam" id="PF03137">
    <property type="entry name" value="OATP"/>
    <property type="match status" value="1"/>
</dbReference>
<feature type="transmembrane region" description="Helical" evidence="8">
    <location>
        <begin position="292"/>
        <end position="313"/>
    </location>
</feature>
<sequence>MYDYRDNDVGITDGKKEVVKAQNGTRKQLETPWEGETGEEMACGLGPCKPRWMQCFASKQAFLVIFCITWVLQGMYYTYFVSVITTIEKLFQLQSKTTGFIMSATEIGQIGSSLLLTYYGGQGHRPKWIACGMVLFAVSSFSCSLPHFIFGSQMLSQNNSVLAPPNLCKLQEFQFHPDNSSSMLDEQGVCQEDILAEQQVQSKITTLVLAIFFTSLLGVGMGQTAVYTLGIPYIDDNVASRESPLYFAITIGVRILGPALGFILGSLCTRMYVDLSVEPQITPTDPRWVGAWWLGLVLISSLLMLASLAMFSFPKRLSTARQTGPSIHIAPSTYVSRKKKNPSLRDFPKAVKRLLSNDILMCRTASSVLHILPIAGLYTFLPKYLESQFRLTAHAANMVSGVGGILVMGLGIILSGVFILRVKPNARFVAAWIAFTAVIYAIGMGILMFVGCPVNDFAGLGRNIETDNGVPHVHTICPVNHECRCDHSKFSPICGDDGKTYYSPCHAGCTNVTMLDGTIAEYSECRCMGEGFGSIAKVGHCDLECNNFIWYILLFSLFVFIHSTSEVGSMLLILRCVDPTEKAMALGLIQFAIGLFGNVPCPIIYGAVVDSACTIWEYTCGKQGACRKYDENFFRMFYHGTTGAILLCAFFVDLVVWYKAGSINFVDEAIPEVHEEELSPFTAKPRTDISNSEA</sequence>
<feature type="transmembrane region" description="Helical" evidence="8">
    <location>
        <begin position="637"/>
        <end position="658"/>
    </location>
</feature>
<feature type="transmembrane region" description="Helical" evidence="8">
    <location>
        <begin position="61"/>
        <end position="80"/>
    </location>
</feature>
<evidence type="ECO:0000256" key="8">
    <source>
        <dbReference type="RuleBase" id="RU362056"/>
    </source>
</evidence>
<dbReference type="InterPro" id="IPR036058">
    <property type="entry name" value="Kazal_dom_sf"/>
</dbReference>
<evidence type="ECO:0000313" key="11">
    <source>
        <dbReference type="Proteomes" id="UP000466442"/>
    </source>
</evidence>
<keyword evidence="5 8" id="KW-1133">Transmembrane helix</keyword>
<keyword evidence="6 8" id="KW-0472">Membrane</keyword>
<dbReference type="Pfam" id="PF07648">
    <property type="entry name" value="Kazal_2"/>
    <property type="match status" value="1"/>
</dbReference>
<dbReference type="InterPro" id="IPR036259">
    <property type="entry name" value="MFS_trans_sf"/>
</dbReference>
<dbReference type="SUPFAM" id="SSF103473">
    <property type="entry name" value="MFS general substrate transporter"/>
    <property type="match status" value="1"/>
</dbReference>
<feature type="transmembrane region" description="Helical" evidence="8">
    <location>
        <begin position="207"/>
        <end position="233"/>
    </location>
</feature>
<feature type="transmembrane region" description="Helical" evidence="8">
    <location>
        <begin position="586"/>
        <end position="608"/>
    </location>
</feature>
<dbReference type="InterPro" id="IPR004156">
    <property type="entry name" value="OATP"/>
</dbReference>
<dbReference type="AlphaFoldDB" id="A0A8S9XVI0"/>
<keyword evidence="4 8" id="KW-0812">Transmembrane</keyword>
<evidence type="ECO:0000256" key="6">
    <source>
        <dbReference type="ARBA" id="ARBA00023136"/>
    </source>
</evidence>
<dbReference type="PANTHER" id="PTHR11388:SF159">
    <property type="entry name" value="SOLUTE CARRIER ORGANIC ANION TRANSPORTER FAMILY MEMBER 74D"/>
    <property type="match status" value="1"/>
</dbReference>
<keyword evidence="7" id="KW-1015">Disulfide bond</keyword>
<dbReference type="PROSITE" id="PS51465">
    <property type="entry name" value="KAZAL_2"/>
    <property type="match status" value="1"/>
</dbReference>
<comment type="caution">
    <text evidence="10">The sequence shown here is derived from an EMBL/GenBank/DDBJ whole genome shotgun (WGS) entry which is preliminary data.</text>
</comment>
<dbReference type="OrthoDB" id="5062115at2759"/>